<comment type="caution">
    <text evidence="4">The sequence shown here is derived from an EMBL/GenBank/DDBJ whole genome shotgun (WGS) entry which is preliminary data.</text>
</comment>
<gene>
    <name evidence="4" type="ORF">GCM10023353_31030</name>
</gene>
<dbReference type="RefSeq" id="WP_345602675.1">
    <property type="nucleotide sequence ID" value="NZ_BAABKQ010000001.1"/>
</dbReference>
<feature type="compositionally biased region" description="Low complexity" evidence="2">
    <location>
        <begin position="305"/>
        <end position="315"/>
    </location>
</feature>
<dbReference type="EMBL" id="BAABKQ010000001">
    <property type="protein sequence ID" value="GAA4820793.1"/>
    <property type="molecule type" value="Genomic_DNA"/>
</dbReference>
<sequence length="385" mass="36460">MVGFTGVVWFPRGATINSTTLYAGPGPVPMSAASAAWADLTALLGAGAAALTAAVGGLGATWQGPAAGAAYAGFAGYGAWLAETIEHAGRMAVTTGAGAAAYSAAALVMPSPVEIAATRAAMAGAALAAASTGVGLGAGVAAAEAAEREMDIRAAMAMDGYEAASTVLSVPAPFRPAPPITIPEHHGLSLVDTAARDLARAAASAGEQTRAAAAELLGTGAVDPGALGDAASTVTRAAAAAPAPSAVPGGHATAPAAVDVPASAVHAAGATGGGAPAPGQGGIPARAAASGMAVGRPGSVALAPVASGAGQAPGVQGAGRPGPPGAAPGEHSPSAPRSAVPPRARSATAGFGSEDDHEPEDRLRGLARIDDGRLVVPAVLGDRGR</sequence>
<organism evidence="4 5">
    <name type="scientific">Tomitella cavernea</name>
    <dbReference type="NCBI Taxonomy" id="1387982"/>
    <lineage>
        <taxon>Bacteria</taxon>
        <taxon>Bacillati</taxon>
        <taxon>Actinomycetota</taxon>
        <taxon>Actinomycetes</taxon>
        <taxon>Mycobacteriales</taxon>
        <taxon>Tomitella</taxon>
    </lineage>
</organism>
<dbReference type="SUPFAM" id="SSF140459">
    <property type="entry name" value="PE/PPE dimer-like"/>
    <property type="match status" value="1"/>
</dbReference>
<proteinExistence type="inferred from homology"/>
<evidence type="ECO:0000313" key="5">
    <source>
        <dbReference type="Proteomes" id="UP001500839"/>
    </source>
</evidence>
<feature type="region of interest" description="Disordered" evidence="2">
    <location>
        <begin position="305"/>
        <end position="365"/>
    </location>
</feature>
<dbReference type="Proteomes" id="UP001500839">
    <property type="component" value="Unassembled WGS sequence"/>
</dbReference>
<feature type="compositionally biased region" description="Low complexity" evidence="2">
    <location>
        <begin position="327"/>
        <end position="347"/>
    </location>
</feature>
<dbReference type="Pfam" id="PF00823">
    <property type="entry name" value="PPE"/>
    <property type="match status" value="1"/>
</dbReference>
<feature type="domain" description="PPE" evidence="3">
    <location>
        <begin position="9"/>
        <end position="168"/>
    </location>
</feature>
<dbReference type="Gene3D" id="1.20.1260.20">
    <property type="entry name" value="PPE superfamily"/>
    <property type="match status" value="1"/>
</dbReference>
<name>A0ABP9CXZ1_9ACTN</name>
<evidence type="ECO:0000256" key="1">
    <source>
        <dbReference type="ARBA" id="ARBA00010652"/>
    </source>
</evidence>
<dbReference type="InterPro" id="IPR000030">
    <property type="entry name" value="PPE_dom"/>
</dbReference>
<protein>
    <recommendedName>
        <fullName evidence="3">PPE domain-containing protein</fullName>
    </recommendedName>
</protein>
<evidence type="ECO:0000256" key="2">
    <source>
        <dbReference type="SAM" id="MobiDB-lite"/>
    </source>
</evidence>
<comment type="similarity">
    <text evidence="1">Belongs to the mycobacterial PPE family.</text>
</comment>
<keyword evidence="5" id="KW-1185">Reference proteome</keyword>
<dbReference type="InterPro" id="IPR038332">
    <property type="entry name" value="PPE_sf"/>
</dbReference>
<reference evidence="5" key="1">
    <citation type="journal article" date="2019" name="Int. J. Syst. Evol. Microbiol.">
        <title>The Global Catalogue of Microorganisms (GCM) 10K type strain sequencing project: providing services to taxonomists for standard genome sequencing and annotation.</title>
        <authorList>
            <consortium name="The Broad Institute Genomics Platform"/>
            <consortium name="The Broad Institute Genome Sequencing Center for Infectious Disease"/>
            <person name="Wu L."/>
            <person name="Ma J."/>
        </authorList>
    </citation>
    <scope>NUCLEOTIDE SEQUENCE [LARGE SCALE GENOMIC DNA]</scope>
    <source>
        <strain evidence="5">JCM 18542</strain>
    </source>
</reference>
<evidence type="ECO:0000313" key="4">
    <source>
        <dbReference type="EMBL" id="GAA4820793.1"/>
    </source>
</evidence>
<accession>A0ABP9CXZ1</accession>
<evidence type="ECO:0000259" key="3">
    <source>
        <dbReference type="Pfam" id="PF00823"/>
    </source>
</evidence>